<protein>
    <submittedName>
        <fullName evidence="1">Uncharacterized protein</fullName>
    </submittedName>
</protein>
<dbReference type="AlphaFoldDB" id="F9WNI7"/>
<reference evidence="1 2" key="1">
    <citation type="journal article" date="2012" name="Proc. Natl. Acad. Sci. U.S.A.">
        <title>Antigenic diversity is generated by distinct evolutionary mechanisms in African trypanosome species.</title>
        <authorList>
            <person name="Jackson A.P."/>
            <person name="Berry A."/>
            <person name="Aslett M."/>
            <person name="Allison H.C."/>
            <person name="Burton P."/>
            <person name="Vavrova-Anderson J."/>
            <person name="Brown R."/>
            <person name="Browne H."/>
            <person name="Corton N."/>
            <person name="Hauser H."/>
            <person name="Gamble J."/>
            <person name="Gilderthorp R."/>
            <person name="Marcello L."/>
            <person name="McQuillan J."/>
            <person name="Otto T.D."/>
            <person name="Quail M.A."/>
            <person name="Sanders M.J."/>
            <person name="van Tonder A."/>
            <person name="Ginger M.L."/>
            <person name="Field M.C."/>
            <person name="Barry J.D."/>
            <person name="Hertz-Fowler C."/>
            <person name="Berriman M."/>
        </authorList>
    </citation>
    <scope>NUCLEOTIDE SEQUENCE</scope>
    <source>
        <strain evidence="1 2">Y486</strain>
    </source>
</reference>
<dbReference type="EMBL" id="CAEX01002623">
    <property type="protein sequence ID" value="CCD19105.1"/>
    <property type="molecule type" value="Genomic_DNA"/>
</dbReference>
<dbReference type="VEuPathDB" id="TriTrypDB:TvY486_0018110"/>
<evidence type="ECO:0000313" key="1">
    <source>
        <dbReference type="EMBL" id="CCD19105.1"/>
    </source>
</evidence>
<organism evidence="1 2">
    <name type="scientific">Trypanosoma vivax (strain Y486)</name>
    <dbReference type="NCBI Taxonomy" id="1055687"/>
    <lineage>
        <taxon>Eukaryota</taxon>
        <taxon>Discoba</taxon>
        <taxon>Euglenozoa</taxon>
        <taxon>Kinetoplastea</taxon>
        <taxon>Metakinetoplastina</taxon>
        <taxon>Trypanosomatida</taxon>
        <taxon>Trypanosomatidae</taxon>
        <taxon>Trypanosoma</taxon>
        <taxon>Duttonella</taxon>
    </lineage>
</organism>
<name>F9WNI7_TRYVY</name>
<evidence type="ECO:0000313" key="2">
    <source>
        <dbReference type="Proteomes" id="UP000009027"/>
    </source>
</evidence>
<sequence length="166" mass="17657">MRYWGSCYGLRAGEPAWNLPSCLCAAGGVDSSRVQLGFGITYAVMGEWLCLDAQAGFGAEGGARVISFECRAPRHGLTDNCIYACRNVPLKASISVVLGMAGAVVAFLHIASSDLAFRSGCFVPFGPRQLGHRRLAPWQAVAHLRQVVGKCTAKQGKLRFVGAVVP</sequence>
<keyword evidence="2" id="KW-1185">Reference proteome</keyword>
<proteinExistence type="predicted"/>
<dbReference type="Proteomes" id="UP000009027">
    <property type="component" value="Unassembled WGS sequence"/>
</dbReference>
<gene>
    <name evidence="1" type="ORF">TvY486_0018110</name>
</gene>
<accession>F9WNI7</accession>